<keyword evidence="5" id="KW-1185">Reference proteome</keyword>
<sequence>MMQTVLIGGGSGFVGMHLSRRLRRDGYAVRHLSRSKRPNAEFPTFQWDVMAGTAEDEAFTGVDYVINLTGAGIADERWTEARKQVIISSRTQSTQLLARSLERLDVRPKLYISASAIGYYGDRGEQLLTEQDRPGTGFLSESCVAWEQSTEAIAQLGIPLCINRTGIVLHPEAGALQKMLLPLKVWTSTYFGDGQQYYSWIHIEDIVSVYAHMLQHTLTGVYNGTAPNPVRNKQFAEALGPAINKKAVVLPAPVPALKVALGEMSHTVLDSARCSAAKIEATGFRFAYPELSQALEQLLG</sequence>
<dbReference type="EMBL" id="CAKLPZ010000003">
    <property type="protein sequence ID" value="CAH1001515.1"/>
    <property type="molecule type" value="Genomic_DNA"/>
</dbReference>
<dbReference type="InterPro" id="IPR036291">
    <property type="entry name" value="NAD(P)-bd_dom_sf"/>
</dbReference>
<dbReference type="Pfam" id="PF08338">
    <property type="entry name" value="DUF1731"/>
    <property type="match status" value="1"/>
</dbReference>
<feature type="domain" description="NAD-dependent epimerase/dehydratase" evidence="2">
    <location>
        <begin position="5"/>
        <end position="217"/>
    </location>
</feature>
<dbReference type="PANTHER" id="PTHR11092">
    <property type="entry name" value="SUGAR NUCLEOTIDE EPIMERASE RELATED"/>
    <property type="match status" value="1"/>
</dbReference>
<comment type="caution">
    <text evidence="4">The sequence shown here is derived from an EMBL/GenBank/DDBJ whole genome shotgun (WGS) entry which is preliminary data.</text>
</comment>
<proteinExistence type="inferred from homology"/>
<dbReference type="Pfam" id="PF01370">
    <property type="entry name" value="Epimerase"/>
    <property type="match status" value="1"/>
</dbReference>
<evidence type="ECO:0000313" key="5">
    <source>
        <dbReference type="Proteomes" id="UP000837803"/>
    </source>
</evidence>
<feature type="domain" description="DUF1731" evidence="3">
    <location>
        <begin position="252"/>
        <end position="298"/>
    </location>
</feature>
<dbReference type="InterPro" id="IPR013549">
    <property type="entry name" value="DUF1731"/>
</dbReference>
<dbReference type="Proteomes" id="UP000837803">
    <property type="component" value="Unassembled WGS sequence"/>
</dbReference>
<dbReference type="SUPFAM" id="SSF51735">
    <property type="entry name" value="NAD(P)-binding Rossmann-fold domains"/>
    <property type="match status" value="1"/>
</dbReference>
<protein>
    <submittedName>
        <fullName evidence="4">Epimerase family protein</fullName>
    </submittedName>
</protein>
<gene>
    <name evidence="4" type="ORF">LEM8419_02418</name>
</gene>
<dbReference type="InterPro" id="IPR010099">
    <property type="entry name" value="SDR39U1"/>
</dbReference>
<organism evidence="4 5">
    <name type="scientific">Neolewinella maritima</name>
    <dbReference type="NCBI Taxonomy" id="1383882"/>
    <lineage>
        <taxon>Bacteria</taxon>
        <taxon>Pseudomonadati</taxon>
        <taxon>Bacteroidota</taxon>
        <taxon>Saprospiria</taxon>
        <taxon>Saprospirales</taxon>
        <taxon>Lewinellaceae</taxon>
        <taxon>Neolewinella</taxon>
    </lineage>
</organism>
<name>A0ABM9B2E5_9BACT</name>
<evidence type="ECO:0000313" key="4">
    <source>
        <dbReference type="EMBL" id="CAH1001515.1"/>
    </source>
</evidence>
<evidence type="ECO:0000259" key="2">
    <source>
        <dbReference type="Pfam" id="PF01370"/>
    </source>
</evidence>
<evidence type="ECO:0000259" key="3">
    <source>
        <dbReference type="Pfam" id="PF08338"/>
    </source>
</evidence>
<dbReference type="InterPro" id="IPR001509">
    <property type="entry name" value="Epimerase_deHydtase"/>
</dbReference>
<dbReference type="Gene3D" id="3.40.50.720">
    <property type="entry name" value="NAD(P)-binding Rossmann-like Domain"/>
    <property type="match status" value="1"/>
</dbReference>
<dbReference type="RefSeq" id="WP_238751367.1">
    <property type="nucleotide sequence ID" value="NZ_CAKLPZ010000003.1"/>
</dbReference>
<comment type="similarity">
    <text evidence="1">Belongs to the NAD(P)-dependent epimerase/dehydratase family. SDR39U1 subfamily.</text>
</comment>
<dbReference type="NCBIfam" id="TIGR01777">
    <property type="entry name" value="yfcH"/>
    <property type="match status" value="1"/>
</dbReference>
<reference evidence="4" key="1">
    <citation type="submission" date="2021-12" db="EMBL/GenBank/DDBJ databases">
        <authorList>
            <person name="Rodrigo-Torres L."/>
            <person name="Arahal R. D."/>
            <person name="Lucena T."/>
        </authorList>
    </citation>
    <scope>NUCLEOTIDE SEQUENCE</scope>
    <source>
        <strain evidence="4">CECT 8419</strain>
    </source>
</reference>
<accession>A0ABM9B2E5</accession>
<dbReference type="PANTHER" id="PTHR11092:SF0">
    <property type="entry name" value="EPIMERASE FAMILY PROTEIN SDR39U1"/>
    <property type="match status" value="1"/>
</dbReference>
<evidence type="ECO:0000256" key="1">
    <source>
        <dbReference type="ARBA" id="ARBA00009353"/>
    </source>
</evidence>